<evidence type="ECO:0000313" key="1">
    <source>
        <dbReference type="EMBL" id="QFZ26678.1"/>
    </source>
</evidence>
<keyword evidence="2" id="KW-1185">Reference proteome</keyword>
<dbReference type="EMBL" id="CP038485">
    <property type="protein sequence ID" value="QFZ26678.1"/>
    <property type="molecule type" value="Genomic_DNA"/>
</dbReference>
<dbReference type="Proteomes" id="UP000326582">
    <property type="component" value="Chromosome 2"/>
</dbReference>
<proteinExistence type="predicted"/>
<gene>
    <name evidence="1" type="ORF">EJF14_20591</name>
</gene>
<organism evidence="1 2">
    <name type="scientific">Clavispora lusitaniae</name>
    <name type="common">Candida lusitaniae</name>
    <dbReference type="NCBI Taxonomy" id="36911"/>
    <lineage>
        <taxon>Eukaryota</taxon>
        <taxon>Fungi</taxon>
        <taxon>Dikarya</taxon>
        <taxon>Ascomycota</taxon>
        <taxon>Saccharomycotina</taxon>
        <taxon>Pichiomycetes</taxon>
        <taxon>Metschnikowiaceae</taxon>
        <taxon>Clavispora</taxon>
    </lineage>
</organism>
<protein>
    <submittedName>
        <fullName evidence="1">Pyrimidine pathway regulatory protein</fullName>
    </submittedName>
</protein>
<name>A0ACD0WHP0_CLALS</name>
<accession>A0ACD0WHP0</accession>
<reference evidence="2" key="1">
    <citation type="journal article" date="2019" name="MBio">
        <title>Comparative genomics for the elucidation of multidrug resistance (MDR) in Candida lusitaniae.</title>
        <authorList>
            <person name="Kannan A."/>
            <person name="Asner S.A."/>
            <person name="Trachsel E."/>
            <person name="Kelly S."/>
            <person name="Parker J."/>
            <person name="Sanglard D."/>
        </authorList>
    </citation>
    <scope>NUCLEOTIDE SEQUENCE [LARGE SCALE GENOMIC DNA]</scope>
    <source>
        <strain evidence="2">P1</strain>
    </source>
</reference>
<sequence length="821" mass="90602">MSHDNKRAAASRTIAACQRCRAKKVRCDQALPSCSRCLKAGHECIGIDPASGREVPRSYVQHLESRVAELEAQLAQKKMNPSPAPEGSRTASAPSAPFARATPFADTPRYFGPASGVSFARLMTAALRLNPPPPPRVEEASTVTAAVLPPKPTAQEFIRIYFAQSNSQVPVLERERFLQSVFAPIYGPWDPRVPLAPDDAGERAGGVPERETWLFQYTQFVGQRLDEDAFAAEAARIDVPSQFRRPLFFLFMVLAIASSANHLQYPTTISAQFRAAALQFEVPAQDPLEHLEAVLLMAVYATMRPCVPGVWYVLGTALRLCVDLGLHTGESSGQNVPSGFAPPDASNFARRASGTCPADVLNRRRRLFWCTYSLDRQICFYLGRPVGIPEEAISTQYPSVEDAAGQVAHAMFRMRRIQSEVQRVLYDNGEIPRRFENLDEWRRHITTELFSWRAQTPSQAAAACEFNAEYFALNFHHTLLSLNALSPRNFRLSEEAYHTVSAASQNVMTCYAQLHARKAINYTWAAVYNLFNAGTSYLFAIYTCETVRQSMTRAAVARTAQSCAAVLASLAPSCAAGQSCCDTFQVLTAAVLRLCYGDESKASLPEDSPSGSEHSIRNRPASPEGKVPTGEVPGNNTNSSQNANSEQWNEKNNDSDTQNEDRKAEIKMEEKAGIKMEEKSEINPTSETYSNDPRRQEAPETHDTSNSGLKKEEPSPGRVRGVNESFGVPVISQTPISRHSSFSSPTMDGLLWNNAPDLNSFFKEVENVTPSAVDMGSSLSLESELPREGRRVFELIQLPIESIWDQFFTSSKTGLEEEIAG</sequence>
<evidence type="ECO:0000313" key="2">
    <source>
        <dbReference type="Proteomes" id="UP000326582"/>
    </source>
</evidence>